<dbReference type="Proteomes" id="UP000012159">
    <property type="component" value="Unassembled WGS sequence"/>
</dbReference>
<accession>M6VT80</accession>
<proteinExistence type="predicted"/>
<reference evidence="1 2" key="1">
    <citation type="submission" date="2013-01" db="EMBL/GenBank/DDBJ databases">
        <authorList>
            <person name="Harkins D.M."/>
            <person name="Durkin A.S."/>
            <person name="Brinkac L.M."/>
            <person name="Haft D.H."/>
            <person name="Selengut J.D."/>
            <person name="Sanka R."/>
            <person name="DePew J."/>
            <person name="Purushe J."/>
            <person name="Picardeau M."/>
            <person name="Werts C."/>
            <person name="Goarant C."/>
            <person name="Vinetz J.M."/>
            <person name="Sutton G.G."/>
            <person name="Nierman W.C."/>
            <person name="Fouts D.E."/>
        </authorList>
    </citation>
    <scope>NUCLEOTIDE SEQUENCE [LARGE SCALE GENOMIC DNA]</scope>
    <source>
        <strain evidence="1 2">200901868</strain>
    </source>
</reference>
<name>M6VT80_LEPBO</name>
<gene>
    <name evidence="1" type="ORF">LEP1GSC133_4451</name>
</gene>
<dbReference type="AlphaFoldDB" id="M6VT80"/>
<comment type="caution">
    <text evidence="1">The sequence shown here is derived from an EMBL/GenBank/DDBJ whole genome shotgun (WGS) entry which is preliminary data.</text>
</comment>
<organism evidence="1 2">
    <name type="scientific">Leptospira borgpetersenii serovar Pomona str. 200901868</name>
    <dbReference type="NCBI Taxonomy" id="1192866"/>
    <lineage>
        <taxon>Bacteria</taxon>
        <taxon>Pseudomonadati</taxon>
        <taxon>Spirochaetota</taxon>
        <taxon>Spirochaetia</taxon>
        <taxon>Leptospirales</taxon>
        <taxon>Leptospiraceae</taxon>
        <taxon>Leptospira</taxon>
    </lineage>
</organism>
<dbReference type="EMBL" id="AKWF02000118">
    <property type="protein sequence ID" value="EMO60717.1"/>
    <property type="molecule type" value="Genomic_DNA"/>
</dbReference>
<dbReference type="STRING" id="1192866.LEP1GSC133_4451"/>
<evidence type="ECO:0000313" key="1">
    <source>
        <dbReference type="EMBL" id="EMO60717.1"/>
    </source>
</evidence>
<protein>
    <submittedName>
        <fullName evidence="1">Uncharacterized protein</fullName>
    </submittedName>
</protein>
<evidence type="ECO:0000313" key="2">
    <source>
        <dbReference type="Proteomes" id="UP000012159"/>
    </source>
</evidence>
<sequence>MTNAYVENGYLLQANITKGYRDQKYAGDYDPLKEKTVERKRKKNLDPRFLIEGDKSKSEDLWKSFEVIKLNDFTVVVGTNAKYARAQEFGYEARGIVARANVGPSLEDSFPAMKENFKQAVSGSFKK</sequence>